<gene>
    <name evidence="1" type="ORF">CGLO_12291</name>
</gene>
<comment type="caution">
    <text evidence="1">The sequence shown here is derived from an EMBL/GenBank/DDBJ whole genome shotgun (WGS) entry which is preliminary data.</text>
</comment>
<organism evidence="1 2">
    <name type="scientific">Colletotrichum gloeosporioides (strain Cg-14)</name>
    <name type="common">Anthracnose fungus</name>
    <name type="synonym">Glomerella cingulata</name>
    <dbReference type="NCBI Taxonomy" id="1237896"/>
    <lineage>
        <taxon>Eukaryota</taxon>
        <taxon>Fungi</taxon>
        <taxon>Dikarya</taxon>
        <taxon>Ascomycota</taxon>
        <taxon>Pezizomycotina</taxon>
        <taxon>Sordariomycetes</taxon>
        <taxon>Hypocreomycetidae</taxon>
        <taxon>Glomerellales</taxon>
        <taxon>Glomerellaceae</taxon>
        <taxon>Colletotrichum</taxon>
        <taxon>Colletotrichum gloeosporioides species complex</taxon>
    </lineage>
</organism>
<dbReference type="AlphaFoldDB" id="T0LJX7"/>
<evidence type="ECO:0000313" key="1">
    <source>
        <dbReference type="EMBL" id="EQB48475.1"/>
    </source>
</evidence>
<dbReference type="EMBL" id="AMYD01002610">
    <property type="protein sequence ID" value="EQB48475.1"/>
    <property type="molecule type" value="Genomic_DNA"/>
</dbReference>
<accession>T0LJX7</accession>
<proteinExistence type="predicted"/>
<name>T0LJX7_COLGC</name>
<protein>
    <submittedName>
        <fullName evidence="1">Uncharacterized protein</fullName>
    </submittedName>
</protein>
<evidence type="ECO:0000313" key="2">
    <source>
        <dbReference type="Proteomes" id="UP000015530"/>
    </source>
</evidence>
<dbReference type="HOGENOM" id="CLU_3423271_0_0_1"/>
<sequence>MAFGFKFFLFIEKALLQMMLLAH</sequence>
<reference evidence="2" key="1">
    <citation type="journal article" date="2013" name="Mol. Plant Microbe Interact.">
        <title>Global aspects of pacC regulation of pathogenicity genes in Colletotrichum gloeosporioides as revealed by transcriptome analysis.</title>
        <authorList>
            <person name="Alkan N."/>
            <person name="Meng X."/>
            <person name="Friedlander G."/>
            <person name="Reuveni E."/>
            <person name="Sukno S."/>
            <person name="Sherman A."/>
            <person name="Thon M."/>
            <person name="Fluhr R."/>
            <person name="Prusky D."/>
        </authorList>
    </citation>
    <scope>NUCLEOTIDE SEQUENCE [LARGE SCALE GENOMIC DNA]</scope>
    <source>
        <strain evidence="2">Cg-14</strain>
    </source>
</reference>
<dbReference type="Proteomes" id="UP000015530">
    <property type="component" value="Unassembled WGS sequence"/>
</dbReference>